<comment type="caution">
    <text evidence="1">The sequence shown here is derived from an EMBL/GenBank/DDBJ whole genome shotgun (WGS) entry which is preliminary data.</text>
</comment>
<gene>
    <name evidence="1" type="ORF">LCGC14_0430280</name>
</gene>
<protein>
    <recommendedName>
        <fullName evidence="2">4-oxalocrotonate tautomerase domain-containing protein</fullName>
    </recommendedName>
</protein>
<reference evidence="1" key="1">
    <citation type="journal article" date="2015" name="Nature">
        <title>Complex archaea that bridge the gap between prokaryotes and eukaryotes.</title>
        <authorList>
            <person name="Spang A."/>
            <person name="Saw J.H."/>
            <person name="Jorgensen S.L."/>
            <person name="Zaremba-Niedzwiedzka K."/>
            <person name="Martijn J."/>
            <person name="Lind A.E."/>
            <person name="van Eijk R."/>
            <person name="Schleper C."/>
            <person name="Guy L."/>
            <person name="Ettema T.J."/>
        </authorList>
    </citation>
    <scope>NUCLEOTIDE SEQUENCE</scope>
</reference>
<accession>A0A0F9T6P6</accession>
<organism evidence="1">
    <name type="scientific">marine sediment metagenome</name>
    <dbReference type="NCBI Taxonomy" id="412755"/>
    <lineage>
        <taxon>unclassified sequences</taxon>
        <taxon>metagenomes</taxon>
        <taxon>ecological metagenomes</taxon>
    </lineage>
</organism>
<evidence type="ECO:0008006" key="2">
    <source>
        <dbReference type="Google" id="ProtNLM"/>
    </source>
</evidence>
<name>A0A0F9T6P6_9ZZZZ</name>
<dbReference type="AlphaFoldDB" id="A0A0F9T6P6"/>
<sequence length="49" mass="5407">MMTNTITINIKIPAGGEDYIEMLRDDIVKVVETLLGRDTVPTLVTSEIS</sequence>
<proteinExistence type="predicted"/>
<dbReference type="EMBL" id="LAZR01000401">
    <property type="protein sequence ID" value="KKN70597.1"/>
    <property type="molecule type" value="Genomic_DNA"/>
</dbReference>
<evidence type="ECO:0000313" key="1">
    <source>
        <dbReference type="EMBL" id="KKN70597.1"/>
    </source>
</evidence>